<dbReference type="PROSITE" id="PS01074">
    <property type="entry name" value="TERPENE_SYNTHASES"/>
    <property type="match status" value="1"/>
</dbReference>
<keyword evidence="5" id="KW-0443">Lipid metabolism</keyword>
<keyword evidence="2" id="KW-0444">Lipid biosynthesis</keyword>
<dbReference type="InterPro" id="IPR018333">
    <property type="entry name" value="Squalene_cyclase"/>
</dbReference>
<evidence type="ECO:0000313" key="10">
    <source>
        <dbReference type="EMBL" id="CAD9081222.1"/>
    </source>
</evidence>
<dbReference type="GO" id="GO:0031559">
    <property type="term" value="F:oxidosqualene cyclase activity"/>
    <property type="evidence" value="ECO:0007669"/>
    <property type="project" value="UniProtKB-ARBA"/>
</dbReference>
<dbReference type="InterPro" id="IPR008930">
    <property type="entry name" value="Terpenoid_cyclase/PrenylTrfase"/>
</dbReference>
<evidence type="ECO:0000256" key="2">
    <source>
        <dbReference type="ARBA" id="ARBA00022516"/>
    </source>
</evidence>
<dbReference type="Pfam" id="PF13249">
    <property type="entry name" value="SQHop_cyclase_N"/>
    <property type="match status" value="1"/>
</dbReference>
<dbReference type="InterPro" id="IPR002365">
    <property type="entry name" value="Terpene_synthase_CS"/>
</dbReference>
<dbReference type="EC" id="5.4.99.-" evidence="7"/>
<dbReference type="InterPro" id="IPR032696">
    <property type="entry name" value="SQ_cyclase_C"/>
</dbReference>
<organism evidence="10">
    <name type="scientific">Percolomonas cosmopolitus</name>
    <dbReference type="NCBI Taxonomy" id="63605"/>
    <lineage>
        <taxon>Eukaryota</taxon>
        <taxon>Discoba</taxon>
        <taxon>Heterolobosea</taxon>
        <taxon>Tetramitia</taxon>
        <taxon>Eutetramitia</taxon>
        <taxon>Percolomonadidae</taxon>
        <taxon>Percolomonas</taxon>
    </lineage>
</organism>
<dbReference type="Pfam" id="PF13243">
    <property type="entry name" value="SQHop_cyclase_C"/>
    <property type="match status" value="1"/>
</dbReference>
<keyword evidence="3" id="KW-0677">Repeat</keyword>
<dbReference type="SUPFAM" id="SSF48239">
    <property type="entry name" value="Terpenoid cyclases/Protein prenyltransferases"/>
    <property type="match status" value="2"/>
</dbReference>
<dbReference type="FunFam" id="1.50.10.20:FF:000003">
    <property type="entry name" value="Terpene cyclase/mutase family member"/>
    <property type="match status" value="1"/>
</dbReference>
<evidence type="ECO:0000259" key="9">
    <source>
        <dbReference type="Pfam" id="PF13249"/>
    </source>
</evidence>
<feature type="domain" description="Squalene cyclase C-terminal" evidence="8">
    <location>
        <begin position="395"/>
        <end position="731"/>
    </location>
</feature>
<protein>
    <recommendedName>
        <fullName evidence="7">Terpene cyclase/mutase family member</fullName>
        <ecNumber evidence="7">5.4.99.-</ecNumber>
    </recommendedName>
</protein>
<dbReference type="GO" id="GO:0006694">
    <property type="term" value="P:steroid biosynthetic process"/>
    <property type="evidence" value="ECO:0007669"/>
    <property type="project" value="UniProtKB-KW"/>
</dbReference>
<reference evidence="10" key="1">
    <citation type="submission" date="2021-01" db="EMBL/GenBank/DDBJ databases">
        <authorList>
            <person name="Corre E."/>
            <person name="Pelletier E."/>
            <person name="Niang G."/>
            <person name="Scheremetjew M."/>
            <person name="Finn R."/>
            <person name="Kale V."/>
            <person name="Holt S."/>
            <person name="Cochrane G."/>
            <person name="Meng A."/>
            <person name="Brown T."/>
            <person name="Cohen L."/>
        </authorList>
    </citation>
    <scope>NUCLEOTIDE SEQUENCE</scope>
    <source>
        <strain evidence="10">WS</strain>
    </source>
</reference>
<keyword evidence="4" id="KW-0752">Steroid biosynthesis</keyword>
<dbReference type="GO" id="GO:0016104">
    <property type="term" value="P:triterpenoid biosynthetic process"/>
    <property type="evidence" value="ECO:0007669"/>
    <property type="project" value="InterPro"/>
</dbReference>
<comment type="similarity">
    <text evidence="1 7">Belongs to the terpene cyclase/mutase family.</text>
</comment>
<evidence type="ECO:0000256" key="4">
    <source>
        <dbReference type="ARBA" id="ARBA00022955"/>
    </source>
</evidence>
<gene>
    <name evidence="10" type="ORF">PCOS0759_LOCUS4462</name>
</gene>
<dbReference type="SFLD" id="SFLDG01016">
    <property type="entry name" value="Prenyltransferase_Like_2"/>
    <property type="match status" value="1"/>
</dbReference>
<sequence length="736" mass="84409">MTATNSSSSSSSVSTTEQGVVWKLRVEAGRQTWYPVESNGSQQLQTSIEKHFLTKKSNDTNPTYENEEPLFHSLKESLVQAMNFYTKIQTSDGHWGGDYGGPMFLLPGLLIVVYITDSMGEFHKAYFSQMERYIRSKQNADGGFGLHIEGHSTIFGTCLNYISLRILGVDPHDEQCVKARHFLHQRNGPLECPQWGKFYMCALNVMDYSCCEPAPPELWALPSWVPFVHPGKWWCHCRIVYLAMSYTYGRFAQCKETPLILALRKELYSEELPYDSVNWSQWRSVVHETDNYYPATWAWRLLSKVVVGYEKLVKWGVPGFTHLRNYSTDFCLDHIKFEDENSKFICIGPVNKVINMLSVYFAEGKSEHFKQHIPRLFDYLWLSDDGMKMQGYNGSQLWDTSFAVQALAACPRDVYEAIPSVREALQKAQNYIDISQVRHDVPHLKKYFRHISKGAWPFSTRDHGWPISDCTAEGLKATYTLMDIPFIVNQISDERLADAVNVILSMRNDNTKGWATYELTRTNPLVEYLNPAALFGDIMIDYTHTECTSASLQALLGFRKRFPNHRRQIIDEAIEGAVQCLRDRQGKDGSWYGFWAVCYCYGAWFGITGLAAVGGTYENDENIRRGCDFLVKQQLKDGGWGESYLSSERHEYISTSRSQIVNTSWVILTLIAAKYPYRSVIDTGIALLRRRQMGNGDFPQEQISGVFNGNCFISYSNYRNIFPIWAIGEYLQAFEQ</sequence>
<evidence type="ECO:0000256" key="1">
    <source>
        <dbReference type="ARBA" id="ARBA00009755"/>
    </source>
</evidence>
<evidence type="ECO:0000256" key="6">
    <source>
        <dbReference type="ARBA" id="ARBA00023235"/>
    </source>
</evidence>
<feature type="domain" description="Squalene cyclase N-terminal" evidence="9">
    <location>
        <begin position="80"/>
        <end position="292"/>
    </location>
</feature>
<evidence type="ECO:0000256" key="7">
    <source>
        <dbReference type="RuleBase" id="RU362003"/>
    </source>
</evidence>
<dbReference type="InterPro" id="IPR032697">
    <property type="entry name" value="SQ_cyclase_N"/>
</dbReference>
<dbReference type="Gene3D" id="1.50.10.20">
    <property type="match status" value="2"/>
</dbReference>
<dbReference type="PANTHER" id="PTHR11764:SF20">
    <property type="entry name" value="LANOSTEROL SYNTHASE"/>
    <property type="match status" value="1"/>
</dbReference>
<dbReference type="PANTHER" id="PTHR11764">
    <property type="entry name" value="TERPENE CYCLASE/MUTASE FAMILY MEMBER"/>
    <property type="match status" value="1"/>
</dbReference>
<name>A0A7S1KRP6_9EUKA</name>
<evidence type="ECO:0000259" key="8">
    <source>
        <dbReference type="Pfam" id="PF13243"/>
    </source>
</evidence>
<keyword evidence="6 7" id="KW-0413">Isomerase</keyword>
<evidence type="ECO:0000256" key="3">
    <source>
        <dbReference type="ARBA" id="ARBA00022737"/>
    </source>
</evidence>
<dbReference type="AlphaFoldDB" id="A0A7S1KRP6"/>
<dbReference type="CDD" id="cd02892">
    <property type="entry name" value="SQCY_1"/>
    <property type="match status" value="1"/>
</dbReference>
<accession>A0A7S1KRP6</accession>
<dbReference type="EMBL" id="HBGD01005387">
    <property type="protein sequence ID" value="CAD9081222.1"/>
    <property type="molecule type" value="Transcribed_RNA"/>
</dbReference>
<dbReference type="GO" id="GO:0005811">
    <property type="term" value="C:lipid droplet"/>
    <property type="evidence" value="ECO:0007669"/>
    <property type="project" value="InterPro"/>
</dbReference>
<proteinExistence type="inferred from homology"/>
<evidence type="ECO:0000256" key="5">
    <source>
        <dbReference type="ARBA" id="ARBA00023098"/>
    </source>
</evidence>
<dbReference type="NCBIfam" id="TIGR01787">
    <property type="entry name" value="squalene_cyclas"/>
    <property type="match status" value="1"/>
</dbReference>